<accession>A0A2H3KLT7</accession>
<sequence length="378" mass="43580">MPATPAGNDPLDQFILRPELLTPDIISLEFLPLPETAVANATVDLSRFFTEDSAQVKRFRALERLIDRQLQAFQAEKGVKSVVTLGDMEKIRTWLNPNTLYLYDKNAPIVSLDWMPVDTHALVGELMRLCKETQTWIAPLRTRPLPGTWKNIIRLPFDIIKMQDSRTDRYNSFFGQAMHELIHHAEFERGLHQTENWAYTAYKERNATFWDYQFQAVSDIAQAEEILMDDARESEFFAALDRLLNAFLGMQQWEAGKAVAGIQNIKQERYQTWGPDHAQLHDLMGISMRSRAILEHYDSGVCGARLAVAARLIIWRLSFDAEAQKVRQQALQFTRLHAMSDQEAQEHMQMIDAQLHAKRLAFEKEFEATYYPPPLPGE</sequence>
<dbReference type="AlphaFoldDB" id="A0A2H3KLT7"/>
<keyword evidence="2" id="KW-1185">Reference proteome</keyword>
<dbReference type="RefSeq" id="WP_097652841.1">
    <property type="nucleotide sequence ID" value="NZ_LYXE01000086.1"/>
</dbReference>
<protein>
    <submittedName>
        <fullName evidence="1">Uncharacterized protein</fullName>
    </submittedName>
</protein>
<comment type="caution">
    <text evidence="1">The sequence shown here is derived from an EMBL/GenBank/DDBJ whole genome shotgun (WGS) entry which is preliminary data.</text>
</comment>
<organism evidence="1 2">
    <name type="scientific">Candidatus Chloroploca asiatica</name>
    <dbReference type="NCBI Taxonomy" id="1506545"/>
    <lineage>
        <taxon>Bacteria</taxon>
        <taxon>Bacillati</taxon>
        <taxon>Chloroflexota</taxon>
        <taxon>Chloroflexia</taxon>
        <taxon>Chloroflexales</taxon>
        <taxon>Chloroflexineae</taxon>
        <taxon>Oscillochloridaceae</taxon>
        <taxon>Candidatus Chloroploca</taxon>
    </lineage>
</organism>
<evidence type="ECO:0000313" key="2">
    <source>
        <dbReference type="Proteomes" id="UP000220922"/>
    </source>
</evidence>
<dbReference type="Proteomes" id="UP000220922">
    <property type="component" value="Unassembled WGS sequence"/>
</dbReference>
<gene>
    <name evidence="1" type="ORF">A9Q02_14175</name>
</gene>
<name>A0A2H3KLT7_9CHLR</name>
<dbReference type="EMBL" id="LYXE01000086">
    <property type="protein sequence ID" value="PDV98992.1"/>
    <property type="molecule type" value="Genomic_DNA"/>
</dbReference>
<proteinExistence type="predicted"/>
<reference evidence="1 2" key="1">
    <citation type="submission" date="2016-05" db="EMBL/GenBank/DDBJ databases">
        <authorList>
            <person name="Lavstsen T."/>
            <person name="Jespersen J.S."/>
        </authorList>
    </citation>
    <scope>NUCLEOTIDE SEQUENCE [LARGE SCALE GENOMIC DNA]</scope>
    <source>
        <strain evidence="1 2">B7-9</strain>
    </source>
</reference>
<evidence type="ECO:0000313" key="1">
    <source>
        <dbReference type="EMBL" id="PDV98992.1"/>
    </source>
</evidence>